<dbReference type="EMBL" id="VHSH01000013">
    <property type="protein sequence ID" value="TQV71942.1"/>
    <property type="molecule type" value="Genomic_DNA"/>
</dbReference>
<protein>
    <submittedName>
        <fullName evidence="1">Uncharacterized protein</fullName>
    </submittedName>
</protein>
<reference evidence="1 2" key="1">
    <citation type="submission" date="2019-06" db="EMBL/GenBank/DDBJ databases">
        <title>Whole genome sequence for Rhodospirillaceae sp. R148.</title>
        <authorList>
            <person name="Wang G."/>
        </authorList>
    </citation>
    <scope>NUCLEOTIDE SEQUENCE [LARGE SCALE GENOMIC DNA]</scope>
    <source>
        <strain evidence="1 2">R148</strain>
    </source>
</reference>
<dbReference type="RefSeq" id="WP_142899489.1">
    <property type="nucleotide sequence ID" value="NZ_ML660064.1"/>
</dbReference>
<comment type="caution">
    <text evidence="1">The sequence shown here is derived from an EMBL/GenBank/DDBJ whole genome shotgun (WGS) entry which is preliminary data.</text>
</comment>
<keyword evidence="2" id="KW-1185">Reference proteome</keyword>
<dbReference type="OrthoDB" id="7062302at2"/>
<dbReference type="Proteomes" id="UP000315252">
    <property type="component" value="Unassembled WGS sequence"/>
</dbReference>
<organism evidence="1 2">
    <name type="scientific">Denitrobaculum tricleocarpae</name>
    <dbReference type="NCBI Taxonomy" id="2591009"/>
    <lineage>
        <taxon>Bacteria</taxon>
        <taxon>Pseudomonadati</taxon>
        <taxon>Pseudomonadota</taxon>
        <taxon>Alphaproteobacteria</taxon>
        <taxon>Rhodospirillales</taxon>
        <taxon>Rhodospirillaceae</taxon>
        <taxon>Denitrobaculum</taxon>
    </lineage>
</organism>
<evidence type="ECO:0000313" key="1">
    <source>
        <dbReference type="EMBL" id="TQV71942.1"/>
    </source>
</evidence>
<dbReference type="AlphaFoldDB" id="A0A545T438"/>
<dbReference type="Pfam" id="PF19879">
    <property type="entry name" value="DUF6352"/>
    <property type="match status" value="1"/>
</dbReference>
<dbReference type="InterPro" id="IPR045932">
    <property type="entry name" value="DUF6352"/>
</dbReference>
<sequence>MEQNEQAGGAELPPSLDAEFWLTSGYHLLRRGEDGRLYVTNEYLRAFFQRPEMAIVEESCKSEQALHAQLLEDPRQKVTAARLAELQDPDARDNYQIVLDFRDVLIAEKTLEAAYLKILRNAVTVPPLFIDQMVHAILRTILEGRNDAFRARAAELLFRSQKVSIQDSGIMLADEEIVEMYTRDGGFGSLGKLLADNATPMRSVELDVLSAENAEIYWPRSDSFDTVIDVSFTRPGLDALCRVLEAWVFHFLSVEVTIYPVQQISDPKWSWHIGLDAEANQILNDLYNGEEIEESRNARLLSLFRLEFKDAGDMRPDLEGKPVYLGMAMTADELLKLKPQNLLMNLPIARAV</sequence>
<evidence type="ECO:0000313" key="2">
    <source>
        <dbReference type="Proteomes" id="UP000315252"/>
    </source>
</evidence>
<accession>A0A545T438</accession>
<name>A0A545T438_9PROT</name>
<proteinExistence type="predicted"/>
<gene>
    <name evidence="1" type="ORF">FKG95_26570</name>
</gene>